<dbReference type="InterPro" id="IPR018497">
    <property type="entry name" value="Peptidase_M13_C"/>
</dbReference>
<dbReference type="Gene3D" id="3.40.390.10">
    <property type="entry name" value="Collagenase (Catalytic Domain)"/>
    <property type="match status" value="1"/>
</dbReference>
<comment type="caution">
    <text evidence="2">The sequence shown here is derived from an EMBL/GenBank/DDBJ whole genome shotgun (WGS) entry which is preliminary data.</text>
</comment>
<dbReference type="PANTHER" id="PTHR11733">
    <property type="entry name" value="ZINC METALLOPROTEASE FAMILY M13 NEPRILYSIN-RELATED"/>
    <property type="match status" value="1"/>
</dbReference>
<dbReference type="PANTHER" id="PTHR11733:SF241">
    <property type="entry name" value="GH26575P-RELATED"/>
    <property type="match status" value="1"/>
</dbReference>
<dbReference type="PROSITE" id="PS51885">
    <property type="entry name" value="NEPRILYSIN"/>
    <property type="match status" value="1"/>
</dbReference>
<dbReference type="GO" id="GO:0004222">
    <property type="term" value="F:metalloendopeptidase activity"/>
    <property type="evidence" value="ECO:0007669"/>
    <property type="project" value="InterPro"/>
</dbReference>
<dbReference type="GO" id="GO:0005886">
    <property type="term" value="C:plasma membrane"/>
    <property type="evidence" value="ECO:0007669"/>
    <property type="project" value="TreeGrafter"/>
</dbReference>
<accession>A0AAQ4EIG6</accession>
<dbReference type="InterPro" id="IPR000718">
    <property type="entry name" value="Peptidase_M13"/>
</dbReference>
<protein>
    <recommendedName>
        <fullName evidence="1">Peptidase M13 C-terminal domain-containing protein</fullName>
    </recommendedName>
</protein>
<keyword evidence="3" id="KW-1185">Reference proteome</keyword>
<dbReference type="PRINTS" id="PR00786">
    <property type="entry name" value="NEPRILYSIN"/>
</dbReference>
<name>A0AAQ4EIG6_AMBAM</name>
<organism evidence="2 3">
    <name type="scientific">Amblyomma americanum</name>
    <name type="common">Lone star tick</name>
    <dbReference type="NCBI Taxonomy" id="6943"/>
    <lineage>
        <taxon>Eukaryota</taxon>
        <taxon>Metazoa</taxon>
        <taxon>Ecdysozoa</taxon>
        <taxon>Arthropoda</taxon>
        <taxon>Chelicerata</taxon>
        <taxon>Arachnida</taxon>
        <taxon>Acari</taxon>
        <taxon>Parasitiformes</taxon>
        <taxon>Ixodida</taxon>
        <taxon>Ixodoidea</taxon>
        <taxon>Ixodidae</taxon>
        <taxon>Amblyomminae</taxon>
        <taxon>Amblyomma</taxon>
    </lineage>
</organism>
<proteinExistence type="predicted"/>
<dbReference type="AlphaFoldDB" id="A0AAQ4EIG6"/>
<evidence type="ECO:0000313" key="2">
    <source>
        <dbReference type="EMBL" id="KAK8774480.1"/>
    </source>
</evidence>
<feature type="domain" description="Peptidase M13 C-terminal" evidence="1">
    <location>
        <begin position="164"/>
        <end position="356"/>
    </location>
</feature>
<evidence type="ECO:0000259" key="1">
    <source>
        <dbReference type="Pfam" id="PF01431"/>
    </source>
</evidence>
<dbReference type="SUPFAM" id="SSF55486">
    <property type="entry name" value="Metalloproteases ('zincins'), catalytic domain"/>
    <property type="match status" value="1"/>
</dbReference>
<dbReference type="InterPro" id="IPR024079">
    <property type="entry name" value="MetalloPept_cat_dom_sf"/>
</dbReference>
<gene>
    <name evidence="2" type="ORF">V5799_010985</name>
</gene>
<dbReference type="EMBL" id="JARKHS020015375">
    <property type="protein sequence ID" value="KAK8774480.1"/>
    <property type="molecule type" value="Genomic_DNA"/>
</dbReference>
<reference evidence="2 3" key="1">
    <citation type="journal article" date="2023" name="Arcadia Sci">
        <title>De novo assembly of a long-read Amblyomma americanum tick genome.</title>
        <authorList>
            <person name="Chou S."/>
            <person name="Poskanzer K.E."/>
            <person name="Rollins M."/>
            <person name="Thuy-Boun P.S."/>
        </authorList>
    </citation>
    <scope>NUCLEOTIDE SEQUENCE [LARGE SCALE GENOMIC DNA]</scope>
    <source>
        <strain evidence="2">F_SG_1</strain>
        <tissue evidence="2">Salivary glands</tissue>
    </source>
</reference>
<dbReference type="GO" id="GO:0016485">
    <property type="term" value="P:protein processing"/>
    <property type="evidence" value="ECO:0007669"/>
    <property type="project" value="TreeGrafter"/>
</dbReference>
<dbReference type="Proteomes" id="UP001321473">
    <property type="component" value="Unassembled WGS sequence"/>
</dbReference>
<dbReference type="Pfam" id="PF01431">
    <property type="entry name" value="Peptidase_M13"/>
    <property type="match status" value="1"/>
</dbReference>
<sequence>MLLLLAESAANAFFEYCDTTVSCFDRDTELQVSRLVDVDPCQNMFGHVCGRWESMYPGQQDQFDVLNTRLRMSLLENSGQARIGSDSAADKIIGTPSKLRSDVALNSYYRHVPKYNAETKFVVWFLEAHRAVPVHKKQFLRRSPEAAVSVSTDDWEATEISVGAFYVILYHLIYTPGSILIPPLLHPHGPNSYNYGSIGKVQGHELSHAFESKHLDMVSNDEDQAVYAPRFQRLLAEQQDCLMLQANKMTRSDIAGNNSISETFADNAGVEAAFLAYSTLQQPDRLRGIGQYTADQAFFAASCYIFCEAKRTSSEDGIYLPHSLRCNQPFISSQEFADAFHCREGLPMFPSHRCDIHDRQLVKHSMNH</sequence>
<evidence type="ECO:0000313" key="3">
    <source>
        <dbReference type="Proteomes" id="UP001321473"/>
    </source>
</evidence>